<dbReference type="PROSITE" id="PS50835">
    <property type="entry name" value="IG_LIKE"/>
    <property type="match status" value="2"/>
</dbReference>
<evidence type="ECO:0000313" key="5">
    <source>
        <dbReference type="Proteomes" id="UP000005408"/>
    </source>
</evidence>
<proteinExistence type="predicted"/>
<dbReference type="InterPro" id="IPR013783">
    <property type="entry name" value="Ig-like_fold"/>
</dbReference>
<accession>A0A8W8LBL2</accession>
<evidence type="ECO:0000256" key="1">
    <source>
        <dbReference type="SAM" id="Phobius"/>
    </source>
</evidence>
<feature type="domain" description="Ig-like" evidence="3">
    <location>
        <begin position="32"/>
        <end position="143"/>
    </location>
</feature>
<evidence type="ECO:0000313" key="4">
    <source>
        <dbReference type="EnsemblMetazoa" id="G27333.1:cds"/>
    </source>
</evidence>
<feature type="chain" id="PRO_5036454884" description="Ig-like domain-containing protein" evidence="2">
    <location>
        <begin position="16"/>
        <end position="431"/>
    </location>
</feature>
<dbReference type="InterPro" id="IPR007110">
    <property type="entry name" value="Ig-like_dom"/>
</dbReference>
<keyword evidence="1" id="KW-1133">Transmembrane helix</keyword>
<evidence type="ECO:0000259" key="3">
    <source>
        <dbReference type="PROSITE" id="PS50835"/>
    </source>
</evidence>
<keyword evidence="1" id="KW-0472">Membrane</keyword>
<keyword evidence="1" id="KW-0812">Transmembrane</keyword>
<dbReference type="Proteomes" id="UP000005408">
    <property type="component" value="Unassembled WGS sequence"/>
</dbReference>
<protein>
    <recommendedName>
        <fullName evidence="3">Ig-like domain-containing protein</fullName>
    </recommendedName>
</protein>
<dbReference type="EnsemblMetazoa" id="G27333.1">
    <property type="protein sequence ID" value="G27333.1:cds"/>
    <property type="gene ID" value="G27333"/>
</dbReference>
<sequence>MCILLLLVLFACASAQYTNYVNLWVPPEMTYGEMVFITCKPTADGQNHFAVVNSIELYHRRKNESNMRMVVKATYTSTTTPENVEWFDGHLEERGKVTGSLGPPETSIFRLRLDNIDCTDEGTYKCVMRDESASGNEAERTRTSTVETNSAGVYPITTTYVSGTQNSDVSQTAMFAALSDIKYTSSTIYPPGSVGLFKCQTSPGFPAPKIRWCIKRPRSSTYQSFHFMSVRNTFQANATAAQACLLSSSSLLLLPITDRDNGTVLSCAVADEECGIEPTNPPISNNNNTPLASSGVVQNHDEIKPERKIHVYIGEDKTHTGVNAEENRATDQQVNQNSEDSTMVVLGIAITVMMSGVVLFTVAVVTYFKAKRNKEIGRIKTTGNQYTELDTPRGIHNVHSGVYDAIENLPPDIPATGKPYEVDDLYMVPVE</sequence>
<dbReference type="OMA" id="RWCIKRP"/>
<name>A0A8W8LBL2_MAGGI</name>
<organism evidence="4 5">
    <name type="scientific">Magallana gigas</name>
    <name type="common">Pacific oyster</name>
    <name type="synonym">Crassostrea gigas</name>
    <dbReference type="NCBI Taxonomy" id="29159"/>
    <lineage>
        <taxon>Eukaryota</taxon>
        <taxon>Metazoa</taxon>
        <taxon>Spiralia</taxon>
        <taxon>Lophotrochozoa</taxon>
        <taxon>Mollusca</taxon>
        <taxon>Bivalvia</taxon>
        <taxon>Autobranchia</taxon>
        <taxon>Pteriomorphia</taxon>
        <taxon>Ostreida</taxon>
        <taxon>Ostreoidea</taxon>
        <taxon>Ostreidae</taxon>
        <taxon>Magallana</taxon>
    </lineage>
</organism>
<dbReference type="Gene3D" id="2.60.40.10">
    <property type="entry name" value="Immunoglobulins"/>
    <property type="match status" value="2"/>
</dbReference>
<feature type="transmembrane region" description="Helical" evidence="1">
    <location>
        <begin position="343"/>
        <end position="368"/>
    </location>
</feature>
<dbReference type="AlphaFoldDB" id="A0A8W8LBL2"/>
<reference evidence="4" key="1">
    <citation type="submission" date="2022-08" db="UniProtKB">
        <authorList>
            <consortium name="EnsemblMetazoa"/>
        </authorList>
    </citation>
    <scope>IDENTIFICATION</scope>
    <source>
        <strain evidence="4">05x7-T-G4-1.051#20</strain>
    </source>
</reference>
<feature type="signal peptide" evidence="2">
    <location>
        <begin position="1"/>
        <end position="15"/>
    </location>
</feature>
<keyword evidence="2" id="KW-0732">Signal</keyword>
<feature type="domain" description="Ig-like" evidence="3">
    <location>
        <begin position="155"/>
        <end position="284"/>
    </location>
</feature>
<evidence type="ECO:0000256" key="2">
    <source>
        <dbReference type="SAM" id="SignalP"/>
    </source>
</evidence>
<keyword evidence="5" id="KW-1185">Reference proteome</keyword>
<dbReference type="OrthoDB" id="10434710at2759"/>